<dbReference type="PANTHER" id="PTHR24104:SF25">
    <property type="entry name" value="PROTEIN LIN-41"/>
    <property type="match status" value="1"/>
</dbReference>
<comment type="caution">
    <text evidence="4">The sequence shown here is derived from an EMBL/GenBank/DDBJ whole genome shotgun (WGS) entry which is preliminary data.</text>
</comment>
<evidence type="ECO:0000313" key="6">
    <source>
        <dbReference type="EMBL" id="CAF3788202.1"/>
    </source>
</evidence>
<evidence type="ECO:0000313" key="3">
    <source>
        <dbReference type="EMBL" id="CAF0988623.1"/>
    </source>
</evidence>
<dbReference type="Proteomes" id="UP000677228">
    <property type="component" value="Unassembled WGS sequence"/>
</dbReference>
<dbReference type="Gene3D" id="2.120.10.30">
    <property type="entry name" value="TolB, C-terminal domain"/>
    <property type="match status" value="3"/>
</dbReference>
<evidence type="ECO:0000313" key="4">
    <source>
        <dbReference type="EMBL" id="CAF1016657.1"/>
    </source>
</evidence>
<keyword evidence="7" id="KW-1185">Reference proteome</keyword>
<dbReference type="InterPro" id="IPR050952">
    <property type="entry name" value="TRIM-NHL_E3_ligases"/>
</dbReference>
<feature type="repeat" description="NHL" evidence="2">
    <location>
        <begin position="468"/>
        <end position="504"/>
    </location>
</feature>
<organism evidence="4 7">
    <name type="scientific">Didymodactylos carnosus</name>
    <dbReference type="NCBI Taxonomy" id="1234261"/>
    <lineage>
        <taxon>Eukaryota</taxon>
        <taxon>Metazoa</taxon>
        <taxon>Spiralia</taxon>
        <taxon>Gnathifera</taxon>
        <taxon>Rotifera</taxon>
        <taxon>Eurotatoria</taxon>
        <taxon>Bdelloidea</taxon>
        <taxon>Philodinida</taxon>
        <taxon>Philodinidae</taxon>
        <taxon>Didymodactylos</taxon>
    </lineage>
</organism>
<evidence type="ECO:0000256" key="1">
    <source>
        <dbReference type="ARBA" id="ARBA00022737"/>
    </source>
</evidence>
<dbReference type="PANTHER" id="PTHR24104">
    <property type="entry name" value="E3 UBIQUITIN-PROTEIN LIGASE NHLRC1-RELATED"/>
    <property type="match status" value="1"/>
</dbReference>
<dbReference type="Proteomes" id="UP000681722">
    <property type="component" value="Unassembled WGS sequence"/>
</dbReference>
<dbReference type="Gene3D" id="3.40.50.1460">
    <property type="match status" value="1"/>
</dbReference>
<dbReference type="EMBL" id="CAJOBA010005946">
    <property type="protein sequence ID" value="CAF3758761.1"/>
    <property type="molecule type" value="Genomic_DNA"/>
</dbReference>
<name>A0A814HZC7_9BILA</name>
<evidence type="ECO:0000313" key="7">
    <source>
        <dbReference type="Proteomes" id="UP000663829"/>
    </source>
</evidence>
<keyword evidence="1" id="KW-0677">Repeat</keyword>
<dbReference type="SUPFAM" id="SSF52129">
    <property type="entry name" value="Caspase-like"/>
    <property type="match status" value="1"/>
</dbReference>
<dbReference type="GO" id="GO:0008270">
    <property type="term" value="F:zinc ion binding"/>
    <property type="evidence" value="ECO:0007669"/>
    <property type="project" value="UniProtKB-KW"/>
</dbReference>
<dbReference type="CDD" id="cd05819">
    <property type="entry name" value="NHL"/>
    <property type="match status" value="1"/>
</dbReference>
<dbReference type="OrthoDB" id="412369at2759"/>
<feature type="repeat" description="NHL" evidence="2">
    <location>
        <begin position="224"/>
        <end position="260"/>
    </location>
</feature>
<dbReference type="PROSITE" id="PS51125">
    <property type="entry name" value="NHL"/>
    <property type="match status" value="4"/>
</dbReference>
<dbReference type="Proteomes" id="UP000682733">
    <property type="component" value="Unassembled WGS sequence"/>
</dbReference>
<feature type="repeat" description="NHL" evidence="2">
    <location>
        <begin position="416"/>
        <end position="452"/>
    </location>
</feature>
<dbReference type="InterPro" id="IPR001258">
    <property type="entry name" value="NHL_repeat"/>
</dbReference>
<protein>
    <submittedName>
        <fullName evidence="4">Uncharacterized protein</fullName>
    </submittedName>
</protein>
<gene>
    <name evidence="4" type="ORF">GPM918_LOCUS14555</name>
    <name evidence="3" type="ORF">OVA965_LOCUS13956</name>
    <name evidence="6" type="ORF">SRO942_LOCUS14555</name>
    <name evidence="5" type="ORF">TMI583_LOCUS13959</name>
</gene>
<dbReference type="EMBL" id="CAJOBC010003523">
    <property type="protein sequence ID" value="CAF3788202.1"/>
    <property type="molecule type" value="Genomic_DNA"/>
</dbReference>
<dbReference type="Pfam" id="PF01436">
    <property type="entry name" value="NHL"/>
    <property type="match status" value="3"/>
</dbReference>
<dbReference type="EMBL" id="CAJNOK010005939">
    <property type="protein sequence ID" value="CAF0988623.1"/>
    <property type="molecule type" value="Genomic_DNA"/>
</dbReference>
<feature type="repeat" description="NHL" evidence="2">
    <location>
        <begin position="366"/>
        <end position="402"/>
    </location>
</feature>
<sequence length="506" mass="56707">MARSHRSSSQHRKLALIISNDMMENIQHFAKTTTPDDLILFYYYGHSYQSGGENYLIPAEDDTKTNEALDLLPIKVKNIIKRLAETRRSYETILIFDCCRPYLWPSASTSNPTISGQGLVEIKPPARTFIQFACDANRTSPADLFTKHLLKSITQENVDITGVFRRIVADVCLESNKCQRPLSMKGLSEYEIYLNEVMSSLPDIPYNATWKSSARTVAGGYGPGHTLNRLHCPKGLCVNNNQTVFIADGSNHRIMAFSSGVRTGRRFAGKNSNGYAPDRLSRPSSVIFDKGSKSFIICDYGNRRVLQWFRRSTTYAKVLIEDIECCGMAMDDQGSLYISDTGRHEVRRYRSGDISGTVVAGGHGQGRSLHQLNHPTYICIGRNQAVYVSDSWNNRVMKWEKDAKEGAIVAGGQGAGSNLTQLHCPAGIVVDRLDRVYVADYWNNRVMQWHTYRGKLYRNNIAGGLIPGDGAKQLNGPEGLAFDRYGNLYVADSQNHRIQRFNIMTS</sequence>
<accession>A0A814HZC7</accession>
<proteinExistence type="predicted"/>
<reference evidence="4" key="1">
    <citation type="submission" date="2021-02" db="EMBL/GenBank/DDBJ databases">
        <authorList>
            <person name="Nowell W R."/>
        </authorList>
    </citation>
    <scope>NUCLEOTIDE SEQUENCE</scope>
</reference>
<dbReference type="Proteomes" id="UP000663829">
    <property type="component" value="Unassembled WGS sequence"/>
</dbReference>
<dbReference type="SUPFAM" id="SSF101898">
    <property type="entry name" value="NHL repeat"/>
    <property type="match status" value="1"/>
</dbReference>
<evidence type="ECO:0000313" key="5">
    <source>
        <dbReference type="EMBL" id="CAF3758761.1"/>
    </source>
</evidence>
<dbReference type="InterPro" id="IPR011042">
    <property type="entry name" value="6-blade_b-propeller_TolB-like"/>
</dbReference>
<evidence type="ECO:0000256" key="2">
    <source>
        <dbReference type="PROSITE-ProRule" id="PRU00504"/>
    </source>
</evidence>
<dbReference type="AlphaFoldDB" id="A0A814HZC7"/>
<dbReference type="EMBL" id="CAJNOQ010003523">
    <property type="protein sequence ID" value="CAF1016657.1"/>
    <property type="molecule type" value="Genomic_DNA"/>
</dbReference>
<dbReference type="InterPro" id="IPR029030">
    <property type="entry name" value="Caspase-like_dom_sf"/>
</dbReference>